<keyword evidence="1" id="KW-0539">Nucleus</keyword>
<feature type="region of interest" description="Disordered" evidence="2">
    <location>
        <begin position="69"/>
        <end position="106"/>
    </location>
</feature>
<dbReference type="CDD" id="cd12148">
    <property type="entry name" value="fungal_TF_MHR"/>
    <property type="match status" value="1"/>
</dbReference>
<evidence type="ECO:0000256" key="1">
    <source>
        <dbReference type="ARBA" id="ARBA00023242"/>
    </source>
</evidence>
<dbReference type="Pfam" id="PF04082">
    <property type="entry name" value="Fungal_trans"/>
    <property type="match status" value="1"/>
</dbReference>
<accession>A0ABR4GK43</accession>
<proteinExistence type="predicted"/>
<gene>
    <name evidence="4" type="ORF">BJX66DRAFT_333329</name>
</gene>
<comment type="caution">
    <text evidence="4">The sequence shown here is derived from an EMBL/GenBank/DDBJ whole genome shotgun (WGS) entry which is preliminary data.</text>
</comment>
<dbReference type="PANTHER" id="PTHR47425:SF2">
    <property type="entry name" value="FARB-RELATED"/>
    <property type="match status" value="1"/>
</dbReference>
<organism evidence="4 5">
    <name type="scientific">Aspergillus keveii</name>
    <dbReference type="NCBI Taxonomy" id="714993"/>
    <lineage>
        <taxon>Eukaryota</taxon>
        <taxon>Fungi</taxon>
        <taxon>Dikarya</taxon>
        <taxon>Ascomycota</taxon>
        <taxon>Pezizomycotina</taxon>
        <taxon>Eurotiomycetes</taxon>
        <taxon>Eurotiomycetidae</taxon>
        <taxon>Eurotiales</taxon>
        <taxon>Aspergillaceae</taxon>
        <taxon>Aspergillus</taxon>
        <taxon>Aspergillus subgen. Nidulantes</taxon>
    </lineage>
</organism>
<sequence length="650" mass="72633">MRICAALLRVPGESGRQPQYIPEYQQQEFVPTDERVSCDGILYLAAKSASTDTPTSSLNGSGQASSGGIPFGYTISHHSSTGEDNDGPHESLPISSRQDNDGGDRRLAFASDDARLITGLIAPESTEPKFTSPVSYPTCHENYQAAFDMPAEVTYHYYPFTVATELRRIPPQDLHFLELQGCLLVPAQPLLDEFVREYFLHVHPVLPLINEGEFWELYELSSRPSLDRCIPLLLLQAMLFAASPFVSQSTLQSLGHANGRSMRIALLRRAKLSSDLEVESSHIAIAQASVLLSTASLSSSGRLNTTWLSHAIENAMLAEAHLYSTLSSASNPRKRRILKRLWWCCILRDRSMALLLKRPVHIYGKQFALSKDSLGIDDLQDEFDRSKVYSSHTKWKLARILSQLAQLCVKMTDLLNFLSPGYLKPRMSQPELRKGRLLLDRCRSDLRDWHSEAVLEISSSAPHTDDMTLASTMPASELGSVTLYTNLVYMYYHAACIALCHLEVFYSDMNCSHTASRATATLPVDTRTQDDLQTDISSLTACHEELLSQDSAQWLPQAALAFIGFPLILNILNINLSSPMEAAHDDSCVSLYRRTSVLIHFMEVYRAKYEGVDWFGDIVRHIANLARLGASTMQRNKAQITWKDVLACQP</sequence>
<dbReference type="Proteomes" id="UP001610563">
    <property type="component" value="Unassembled WGS sequence"/>
</dbReference>
<dbReference type="InterPro" id="IPR052761">
    <property type="entry name" value="Fungal_Detox/Toxin_TFs"/>
</dbReference>
<keyword evidence="5" id="KW-1185">Reference proteome</keyword>
<evidence type="ECO:0000259" key="3">
    <source>
        <dbReference type="Pfam" id="PF04082"/>
    </source>
</evidence>
<name>A0ABR4GK43_9EURO</name>
<dbReference type="PANTHER" id="PTHR47425">
    <property type="entry name" value="FARB-RELATED"/>
    <property type="match status" value="1"/>
</dbReference>
<feature type="domain" description="Xylanolytic transcriptional activator regulatory" evidence="3">
    <location>
        <begin position="197"/>
        <end position="421"/>
    </location>
</feature>
<reference evidence="4 5" key="1">
    <citation type="submission" date="2024-07" db="EMBL/GenBank/DDBJ databases">
        <title>Section-level genome sequencing and comparative genomics of Aspergillus sections Usti and Cavernicolus.</title>
        <authorList>
            <consortium name="Lawrence Berkeley National Laboratory"/>
            <person name="Nybo J.L."/>
            <person name="Vesth T.C."/>
            <person name="Theobald S."/>
            <person name="Frisvad J.C."/>
            <person name="Larsen T.O."/>
            <person name="Kjaerboelling I."/>
            <person name="Rothschild-Mancinelli K."/>
            <person name="Lyhne E.K."/>
            <person name="Kogle M.E."/>
            <person name="Barry K."/>
            <person name="Clum A."/>
            <person name="Na H."/>
            <person name="Ledsgaard L."/>
            <person name="Lin J."/>
            <person name="Lipzen A."/>
            <person name="Kuo A."/>
            <person name="Riley R."/>
            <person name="Mondo S."/>
            <person name="Labutti K."/>
            <person name="Haridas S."/>
            <person name="Pangalinan J."/>
            <person name="Salamov A.A."/>
            <person name="Simmons B.A."/>
            <person name="Magnuson J.K."/>
            <person name="Chen J."/>
            <person name="Drula E."/>
            <person name="Henrissat B."/>
            <person name="Wiebenga A."/>
            <person name="Lubbers R.J."/>
            <person name="Gomes A.C."/>
            <person name="Makela M.R."/>
            <person name="Stajich J."/>
            <person name="Grigoriev I.V."/>
            <person name="Mortensen U.H."/>
            <person name="De Vries R.P."/>
            <person name="Baker S.E."/>
            <person name="Andersen M.R."/>
        </authorList>
    </citation>
    <scope>NUCLEOTIDE SEQUENCE [LARGE SCALE GENOMIC DNA]</scope>
    <source>
        <strain evidence="4 5">CBS 209.92</strain>
    </source>
</reference>
<evidence type="ECO:0000256" key="2">
    <source>
        <dbReference type="SAM" id="MobiDB-lite"/>
    </source>
</evidence>
<evidence type="ECO:0000313" key="4">
    <source>
        <dbReference type="EMBL" id="KAL2799429.1"/>
    </source>
</evidence>
<evidence type="ECO:0000313" key="5">
    <source>
        <dbReference type="Proteomes" id="UP001610563"/>
    </source>
</evidence>
<dbReference type="InterPro" id="IPR007219">
    <property type="entry name" value="XnlR_reg_dom"/>
</dbReference>
<dbReference type="EMBL" id="JBFTWV010000008">
    <property type="protein sequence ID" value="KAL2799429.1"/>
    <property type="molecule type" value="Genomic_DNA"/>
</dbReference>
<protein>
    <submittedName>
        <fullName evidence="4">Fungal-specific transcription factor domain-containing protein</fullName>
    </submittedName>
</protein>